<evidence type="ECO:0000256" key="4">
    <source>
        <dbReference type="ARBA" id="ARBA00022481"/>
    </source>
</evidence>
<evidence type="ECO:0000313" key="13">
    <source>
        <dbReference type="EMBL" id="GAA5525064.1"/>
    </source>
</evidence>
<proteinExistence type="inferred from homology"/>
<comment type="similarity">
    <text evidence="9">Belongs to the GSP H family.</text>
</comment>
<dbReference type="Proteomes" id="UP001408594">
    <property type="component" value="Unassembled WGS sequence"/>
</dbReference>
<name>A0ABP9WPD9_9GAMM</name>
<evidence type="ECO:0000256" key="6">
    <source>
        <dbReference type="ARBA" id="ARBA00022692"/>
    </source>
</evidence>
<keyword evidence="4" id="KW-0488">Methylation</keyword>
<evidence type="ECO:0000256" key="3">
    <source>
        <dbReference type="ARBA" id="ARBA00022475"/>
    </source>
</evidence>
<dbReference type="RefSeq" id="WP_345550444.1">
    <property type="nucleotide sequence ID" value="NZ_BAABRT010000011.1"/>
</dbReference>
<evidence type="ECO:0000259" key="12">
    <source>
        <dbReference type="Pfam" id="PF12019"/>
    </source>
</evidence>
<keyword evidence="5" id="KW-0997">Cell inner membrane</keyword>
<evidence type="ECO:0000256" key="8">
    <source>
        <dbReference type="ARBA" id="ARBA00023136"/>
    </source>
</evidence>
<dbReference type="InterPro" id="IPR012902">
    <property type="entry name" value="N_methyl_site"/>
</dbReference>
<dbReference type="Gene3D" id="3.55.40.10">
    <property type="entry name" value="minor pseudopilin epsh domain"/>
    <property type="match status" value="1"/>
</dbReference>
<dbReference type="SUPFAM" id="SSF54523">
    <property type="entry name" value="Pili subunits"/>
    <property type="match status" value="1"/>
</dbReference>
<evidence type="ECO:0000256" key="5">
    <source>
        <dbReference type="ARBA" id="ARBA00022519"/>
    </source>
</evidence>
<dbReference type="InterPro" id="IPR045584">
    <property type="entry name" value="Pilin-like"/>
</dbReference>
<keyword evidence="3" id="KW-1003">Cell membrane</keyword>
<keyword evidence="6 11" id="KW-0812">Transmembrane</keyword>
<evidence type="ECO:0000313" key="14">
    <source>
        <dbReference type="Proteomes" id="UP001408594"/>
    </source>
</evidence>
<sequence>MTISKRSMGFTLIELMIVVAILAIVTTIGVPSFNTLIKDNRLTAAANDLVGALQFARAEAVRRGRTIQVGSLDGGVANGLRVWFDENGNGELNEGEELRIVRLATASGLKVSGEVDGSSVAVLNIGYSPRGAVKGGSMRITLCDDRSGNHGKQLSLLASGLLRSSSGIACSN</sequence>
<reference evidence="13 14" key="1">
    <citation type="submission" date="2024-02" db="EMBL/GenBank/DDBJ databases">
        <title>Microbulbifer aestuariivivens NBRC 112533.</title>
        <authorList>
            <person name="Ichikawa N."/>
            <person name="Katano-Makiyama Y."/>
            <person name="Hidaka K."/>
        </authorList>
    </citation>
    <scope>NUCLEOTIDE SEQUENCE [LARGE SCALE GENOMIC DNA]</scope>
    <source>
        <strain evidence="13 14">NBRC 112533</strain>
    </source>
</reference>
<dbReference type="NCBIfam" id="TIGR02532">
    <property type="entry name" value="IV_pilin_GFxxxE"/>
    <property type="match status" value="1"/>
</dbReference>
<keyword evidence="14" id="KW-1185">Reference proteome</keyword>
<protein>
    <recommendedName>
        <fullName evidence="2">Type II secretion system protein H</fullName>
    </recommendedName>
    <alternativeName>
        <fullName evidence="10">General secretion pathway protein H</fullName>
    </alternativeName>
</protein>
<evidence type="ECO:0000256" key="10">
    <source>
        <dbReference type="ARBA" id="ARBA00030775"/>
    </source>
</evidence>
<evidence type="ECO:0000256" key="9">
    <source>
        <dbReference type="ARBA" id="ARBA00025772"/>
    </source>
</evidence>
<dbReference type="Pfam" id="PF12019">
    <property type="entry name" value="GspH"/>
    <property type="match status" value="1"/>
</dbReference>
<evidence type="ECO:0000256" key="11">
    <source>
        <dbReference type="SAM" id="Phobius"/>
    </source>
</evidence>
<dbReference type="Pfam" id="PF07963">
    <property type="entry name" value="N_methyl"/>
    <property type="match status" value="1"/>
</dbReference>
<dbReference type="InterPro" id="IPR022346">
    <property type="entry name" value="T2SS_GspH"/>
</dbReference>
<evidence type="ECO:0000256" key="1">
    <source>
        <dbReference type="ARBA" id="ARBA00004377"/>
    </source>
</evidence>
<gene>
    <name evidence="13" type="ORF">Maes01_01624</name>
</gene>
<dbReference type="EMBL" id="BAABRT010000011">
    <property type="protein sequence ID" value="GAA5525064.1"/>
    <property type="molecule type" value="Genomic_DNA"/>
</dbReference>
<evidence type="ECO:0000256" key="2">
    <source>
        <dbReference type="ARBA" id="ARBA00021549"/>
    </source>
</evidence>
<comment type="subcellular location">
    <subcellularLocation>
        <location evidence="1">Cell inner membrane</location>
        <topology evidence="1">Single-pass membrane protein</topology>
    </subcellularLocation>
</comment>
<comment type="caution">
    <text evidence="13">The sequence shown here is derived from an EMBL/GenBank/DDBJ whole genome shotgun (WGS) entry which is preliminary data.</text>
</comment>
<organism evidence="13 14">
    <name type="scientific">Microbulbifer aestuariivivens</name>
    <dbReference type="NCBI Taxonomy" id="1908308"/>
    <lineage>
        <taxon>Bacteria</taxon>
        <taxon>Pseudomonadati</taxon>
        <taxon>Pseudomonadota</taxon>
        <taxon>Gammaproteobacteria</taxon>
        <taxon>Cellvibrionales</taxon>
        <taxon>Microbulbiferaceae</taxon>
        <taxon>Microbulbifer</taxon>
    </lineage>
</organism>
<evidence type="ECO:0000256" key="7">
    <source>
        <dbReference type="ARBA" id="ARBA00022989"/>
    </source>
</evidence>
<accession>A0ABP9WPD9</accession>
<feature type="transmembrane region" description="Helical" evidence="11">
    <location>
        <begin position="12"/>
        <end position="33"/>
    </location>
</feature>
<feature type="domain" description="General secretion pathway GspH" evidence="12">
    <location>
        <begin position="45"/>
        <end position="160"/>
    </location>
</feature>
<keyword evidence="8 11" id="KW-0472">Membrane</keyword>
<keyword evidence="7 11" id="KW-1133">Transmembrane helix</keyword>